<dbReference type="Gene3D" id="1.25.40.10">
    <property type="entry name" value="Tetratricopeptide repeat domain"/>
    <property type="match status" value="1"/>
</dbReference>
<feature type="compositionally biased region" description="Basic and acidic residues" evidence="13">
    <location>
        <begin position="328"/>
        <end position="348"/>
    </location>
</feature>
<dbReference type="Pfam" id="PF00106">
    <property type="entry name" value="adh_short"/>
    <property type="match status" value="1"/>
</dbReference>
<keyword evidence="15" id="KW-1185">Reference proteome</keyword>
<sequence>MADAKWGQHRVNMKGRQDEKKTLGGVLKNKGNEYLGAGRALEALDLYNQAVVLDPSNHLIYSNRCAALTQLEEYQEALKDADRVLKLMPGWPMGYFRRGTALVYMQQYQLATETYQKGLALLPDNVQLREALDHCRHQMIIDEQQQHKQQQQQQQQQHNHPHSQKQHQQTEKPILQSNQNVEEDDDIEEDDEEVDVNSTSSLDDLCDELMLETEIEDISYNTSIADELALAKDRKESVCVEKKEDRIDKIGSSNMHSCNDDQENKSKHLKNIENQQMAKYETENHISTVLGDANKSTQKENSREIVRSGNSEITPDKEQTEVNSHNVTSKDDVEKNNDSNKKNGSKNDFEEETINTDGSALQSGVTLIDSNGNEQNIIYNTNKKEKEYKHYLKATDKLTLDSEKDLVDYQQEKSALQEDDIDSRQIKNAKEIENQREVDFDMNNQHTEDEIIIESIKTGNKESLKSISHKEFESNGMEIQTKEKIKEISYETDNESISIHEYNDDQSRQLRVRNAVGILAVPYKMVLLIYRMLVLVGDIVKLLFVSVYLTALNIWQLWKPPLKKSVLGDVVLVTGAGHGIGKELALQYAQLGAKVVCWDINQVNNNSTVREIKSSGGVAWGYKCDVSRREDVRASAQMVRDEIGEVTILVNNVGTMPCKPFLKHTPDDIENLYRTNVFAHFWTVREFLPSMIGSGHGHVVAMSSVGGMMGLSNVVPYCSTSFAVRGLMEGLVEELRYGGRNPNIKLTCVLPSVVDTGLVQNPRIRFPAITPIISPAEAAALVIQGQRLNFETVCIPPKYYYAHAVARLLPKNVRKSIRDFMNTGVDETAI</sequence>
<keyword evidence="4" id="KW-0521">NADP</keyword>
<dbReference type="AlphaFoldDB" id="A0AAV2RFG0"/>
<dbReference type="Gene3D" id="3.40.50.720">
    <property type="entry name" value="NAD(P)-binding Rossmann-like Domain"/>
    <property type="match status" value="1"/>
</dbReference>
<evidence type="ECO:0000256" key="7">
    <source>
        <dbReference type="ARBA" id="ARBA00023098"/>
    </source>
</evidence>
<evidence type="ECO:0000256" key="1">
    <source>
        <dbReference type="ARBA" id="ARBA00004141"/>
    </source>
</evidence>
<comment type="function">
    <text evidence="9">Catalyzes the reduction of all-trans-retinal to all-trans-retinol in the presence of NADPH.</text>
</comment>
<dbReference type="Proteomes" id="UP001497623">
    <property type="component" value="Unassembled WGS sequence"/>
</dbReference>
<gene>
    <name evidence="14" type="ORF">MNOR_LOCUS23366</name>
</gene>
<dbReference type="PANTHER" id="PTHR24322:SF736">
    <property type="entry name" value="RETINOL DEHYDROGENASE 10"/>
    <property type="match status" value="1"/>
</dbReference>
<evidence type="ECO:0000256" key="13">
    <source>
        <dbReference type="SAM" id="MobiDB-lite"/>
    </source>
</evidence>
<dbReference type="SMART" id="SM00028">
    <property type="entry name" value="TPR"/>
    <property type="match status" value="3"/>
</dbReference>
<feature type="compositionally biased region" description="Basic and acidic residues" evidence="13">
    <location>
        <begin position="297"/>
        <end position="306"/>
    </location>
</feature>
<proteinExistence type="inferred from homology"/>
<dbReference type="EMBL" id="CAXKWB010020514">
    <property type="protein sequence ID" value="CAL4122644.1"/>
    <property type="molecule type" value="Genomic_DNA"/>
</dbReference>
<feature type="repeat" description="TPR" evidence="12">
    <location>
        <begin position="24"/>
        <end position="57"/>
    </location>
</feature>
<evidence type="ECO:0000256" key="9">
    <source>
        <dbReference type="ARBA" id="ARBA00059620"/>
    </source>
</evidence>
<dbReference type="GO" id="GO:0005811">
    <property type="term" value="C:lipid droplet"/>
    <property type="evidence" value="ECO:0007669"/>
    <property type="project" value="TreeGrafter"/>
</dbReference>
<dbReference type="PROSITE" id="PS50005">
    <property type="entry name" value="TPR"/>
    <property type="match status" value="2"/>
</dbReference>
<dbReference type="InterPro" id="IPR019734">
    <property type="entry name" value="TPR_rpt"/>
</dbReference>
<evidence type="ECO:0000256" key="5">
    <source>
        <dbReference type="ARBA" id="ARBA00022989"/>
    </source>
</evidence>
<accession>A0AAV2RFG0</accession>
<comment type="similarity">
    <text evidence="2">Belongs to the short-chain dehydrogenases/reductases (SDR) family.</text>
</comment>
<reference evidence="14 15" key="1">
    <citation type="submission" date="2024-05" db="EMBL/GenBank/DDBJ databases">
        <authorList>
            <person name="Wallberg A."/>
        </authorList>
    </citation>
    <scope>NUCLEOTIDE SEQUENCE [LARGE SCALE GENOMIC DNA]</scope>
</reference>
<dbReference type="PANTHER" id="PTHR24322">
    <property type="entry name" value="PKSB"/>
    <property type="match status" value="1"/>
</dbReference>
<dbReference type="FunFam" id="3.40.50.720:FF:000131">
    <property type="entry name" value="Short-chain dehydrogenase/reductase 3"/>
    <property type="match status" value="1"/>
</dbReference>
<organism evidence="14 15">
    <name type="scientific">Meganyctiphanes norvegica</name>
    <name type="common">Northern krill</name>
    <name type="synonym">Thysanopoda norvegica</name>
    <dbReference type="NCBI Taxonomy" id="48144"/>
    <lineage>
        <taxon>Eukaryota</taxon>
        <taxon>Metazoa</taxon>
        <taxon>Ecdysozoa</taxon>
        <taxon>Arthropoda</taxon>
        <taxon>Crustacea</taxon>
        <taxon>Multicrustacea</taxon>
        <taxon>Malacostraca</taxon>
        <taxon>Eumalacostraca</taxon>
        <taxon>Eucarida</taxon>
        <taxon>Euphausiacea</taxon>
        <taxon>Euphausiidae</taxon>
        <taxon>Meganyctiphanes</taxon>
    </lineage>
</organism>
<feature type="region of interest" description="Disordered" evidence="13">
    <location>
        <begin position="143"/>
        <end position="201"/>
    </location>
</feature>
<evidence type="ECO:0000256" key="3">
    <source>
        <dbReference type="ARBA" id="ARBA00022692"/>
    </source>
</evidence>
<dbReference type="InterPro" id="IPR036291">
    <property type="entry name" value="NAD(P)-bd_dom_sf"/>
</dbReference>
<evidence type="ECO:0000256" key="2">
    <source>
        <dbReference type="ARBA" id="ARBA00006484"/>
    </source>
</evidence>
<dbReference type="GO" id="GO:0052650">
    <property type="term" value="F:all-trans-retinol dehydrogenase (NADP+) activity"/>
    <property type="evidence" value="ECO:0007669"/>
    <property type="project" value="UniProtKB-ARBA"/>
</dbReference>
<keyword evidence="6" id="KW-0560">Oxidoreductase</keyword>
<keyword evidence="12" id="KW-0802">TPR repeat</keyword>
<keyword evidence="5" id="KW-1133">Transmembrane helix</keyword>
<name>A0AAV2RFG0_MEGNR</name>
<dbReference type="SUPFAM" id="SSF51735">
    <property type="entry name" value="NAD(P)-binding Rossmann-fold domains"/>
    <property type="match status" value="1"/>
</dbReference>
<dbReference type="GO" id="GO:0016020">
    <property type="term" value="C:membrane"/>
    <property type="evidence" value="ECO:0007669"/>
    <property type="project" value="UniProtKB-SubCell"/>
</dbReference>
<comment type="caution">
    <text evidence="14">The sequence shown here is derived from an EMBL/GenBank/DDBJ whole genome shotgun (WGS) entry which is preliminary data.</text>
</comment>
<evidence type="ECO:0000256" key="11">
    <source>
        <dbReference type="ARBA" id="ARBA00082544"/>
    </source>
</evidence>
<feature type="region of interest" description="Disordered" evidence="13">
    <location>
        <begin position="289"/>
        <end position="358"/>
    </location>
</feature>
<keyword evidence="8" id="KW-0472">Membrane</keyword>
<dbReference type="InterPro" id="IPR011990">
    <property type="entry name" value="TPR-like_helical_dom_sf"/>
</dbReference>
<dbReference type="InterPro" id="IPR002347">
    <property type="entry name" value="SDR_fam"/>
</dbReference>
<evidence type="ECO:0000256" key="10">
    <source>
        <dbReference type="ARBA" id="ARBA00068717"/>
    </source>
</evidence>
<comment type="subcellular location">
    <subcellularLocation>
        <location evidence="1">Membrane</location>
        <topology evidence="1">Multi-pass membrane protein</topology>
    </subcellularLocation>
</comment>
<evidence type="ECO:0000256" key="4">
    <source>
        <dbReference type="ARBA" id="ARBA00022857"/>
    </source>
</evidence>
<dbReference type="PRINTS" id="PR00081">
    <property type="entry name" value="GDHRDH"/>
</dbReference>
<dbReference type="CDD" id="cd05339">
    <property type="entry name" value="17beta-HSDXI-like_SDR_c"/>
    <property type="match status" value="1"/>
</dbReference>
<evidence type="ECO:0000256" key="8">
    <source>
        <dbReference type="ARBA" id="ARBA00023136"/>
    </source>
</evidence>
<protein>
    <recommendedName>
        <fullName evidence="10">Short-chain dehydrogenase/reductase 3</fullName>
    </recommendedName>
    <alternativeName>
        <fullName evidence="11">Retinal short-chain dehydrogenase/reductase 1</fullName>
    </alternativeName>
</protein>
<evidence type="ECO:0000256" key="6">
    <source>
        <dbReference type="ARBA" id="ARBA00023002"/>
    </source>
</evidence>
<evidence type="ECO:0000256" key="12">
    <source>
        <dbReference type="PROSITE-ProRule" id="PRU00339"/>
    </source>
</evidence>
<keyword evidence="3" id="KW-0812">Transmembrane</keyword>
<keyword evidence="7" id="KW-0443">Lipid metabolism</keyword>
<evidence type="ECO:0000313" key="14">
    <source>
        <dbReference type="EMBL" id="CAL4122644.1"/>
    </source>
</evidence>
<feature type="compositionally biased region" description="Acidic residues" evidence="13">
    <location>
        <begin position="181"/>
        <end position="195"/>
    </location>
</feature>
<dbReference type="SUPFAM" id="SSF48452">
    <property type="entry name" value="TPR-like"/>
    <property type="match status" value="1"/>
</dbReference>
<feature type="repeat" description="TPR" evidence="12">
    <location>
        <begin position="92"/>
        <end position="125"/>
    </location>
</feature>
<evidence type="ECO:0000313" key="15">
    <source>
        <dbReference type="Proteomes" id="UP001497623"/>
    </source>
</evidence>
<feature type="compositionally biased region" description="Low complexity" evidence="13">
    <location>
        <begin position="147"/>
        <end position="158"/>
    </location>
</feature>